<protein>
    <recommendedName>
        <fullName evidence="1">Tetrapyrrole methylase domain-containing protein</fullName>
    </recommendedName>
</protein>
<dbReference type="Proteomes" id="UP001148614">
    <property type="component" value="Unassembled WGS sequence"/>
</dbReference>
<proteinExistence type="predicted"/>
<evidence type="ECO:0000313" key="3">
    <source>
        <dbReference type="Proteomes" id="UP001148614"/>
    </source>
</evidence>
<keyword evidence="3" id="KW-1185">Reference proteome</keyword>
<evidence type="ECO:0000259" key="1">
    <source>
        <dbReference type="Pfam" id="PF00590"/>
    </source>
</evidence>
<dbReference type="Pfam" id="PF00590">
    <property type="entry name" value="TP_methylase"/>
    <property type="match status" value="1"/>
</dbReference>
<sequence>MSKGSLVIVGSGIRSISQFTLEAIVHIEKADKVFYCVTDPATAGYIAGKNANSVDLCVHYGNSKPREETYIEMAEVMLESVRTGLNVVGVFYGHPGGFVSPSRRALTIARSEGYKSLMLPGISAEDCLFADLLIDPSYPGLQTVEATDLMIRNRPLQTSSHVVIYQVGFMGQGDFNFKGIKNDKFHYLVQRLKMEYGVDHPIINYKAAVLPLAQSTIQRYTIGALSTADVQGTIDSTSTFYIPPKTLLPVTNLDIVADTFNVSHPIQFTHPPLWADPNMDIPSLYGVPENEVIARAESHTPPAEYQPYAATPAMQKLMEKLSLDPEYREKYLASPTTVTQSVEGLDKHEITALSRGDPALIHCTMCGADPNVSSTLNAHSPEFKPGESRESI</sequence>
<reference evidence="2" key="1">
    <citation type="submission" date="2022-07" db="EMBL/GenBank/DDBJ databases">
        <title>Genome Sequence of Xylaria arbuscula.</title>
        <authorList>
            <person name="Buettner E."/>
        </authorList>
    </citation>
    <scope>NUCLEOTIDE SEQUENCE</scope>
    <source>
        <strain evidence="2">VT107</strain>
    </source>
</reference>
<dbReference type="Gene3D" id="3.40.1010.10">
    <property type="entry name" value="Cobalt-precorrin-4 Transmethylase, Domain 1"/>
    <property type="match status" value="1"/>
</dbReference>
<dbReference type="InterPro" id="IPR000878">
    <property type="entry name" value="4pyrrol_Mease"/>
</dbReference>
<dbReference type="SUPFAM" id="SSF53790">
    <property type="entry name" value="Tetrapyrrole methylase"/>
    <property type="match status" value="1"/>
</dbReference>
<dbReference type="EMBL" id="JANPWZ010001343">
    <property type="protein sequence ID" value="KAJ3566561.1"/>
    <property type="molecule type" value="Genomic_DNA"/>
</dbReference>
<comment type="caution">
    <text evidence="2">The sequence shown here is derived from an EMBL/GenBank/DDBJ whole genome shotgun (WGS) entry which is preliminary data.</text>
</comment>
<dbReference type="CDD" id="cd19916">
    <property type="entry name" value="OphMA_like"/>
    <property type="match status" value="1"/>
</dbReference>
<name>A0A9W8NAM4_9PEZI</name>
<accession>A0A9W8NAM4</accession>
<organism evidence="2 3">
    <name type="scientific">Xylaria arbuscula</name>
    <dbReference type="NCBI Taxonomy" id="114810"/>
    <lineage>
        <taxon>Eukaryota</taxon>
        <taxon>Fungi</taxon>
        <taxon>Dikarya</taxon>
        <taxon>Ascomycota</taxon>
        <taxon>Pezizomycotina</taxon>
        <taxon>Sordariomycetes</taxon>
        <taxon>Xylariomycetidae</taxon>
        <taxon>Xylariales</taxon>
        <taxon>Xylariaceae</taxon>
        <taxon>Xylaria</taxon>
    </lineage>
</organism>
<dbReference type="GO" id="GO:0008168">
    <property type="term" value="F:methyltransferase activity"/>
    <property type="evidence" value="ECO:0007669"/>
    <property type="project" value="InterPro"/>
</dbReference>
<dbReference type="InterPro" id="IPR035996">
    <property type="entry name" value="4pyrrol_Methylase_sf"/>
</dbReference>
<dbReference type="InterPro" id="IPR014777">
    <property type="entry name" value="4pyrrole_Mease_sub1"/>
</dbReference>
<gene>
    <name evidence="2" type="ORF">NPX13_g7091</name>
</gene>
<feature type="domain" description="Tetrapyrrole methylase" evidence="1">
    <location>
        <begin position="6"/>
        <end position="207"/>
    </location>
</feature>
<dbReference type="AlphaFoldDB" id="A0A9W8NAM4"/>
<evidence type="ECO:0000313" key="2">
    <source>
        <dbReference type="EMBL" id="KAJ3566561.1"/>
    </source>
</evidence>